<dbReference type="AlphaFoldDB" id="A0A427BNV3"/>
<keyword evidence="1" id="KW-0732">Signal</keyword>
<dbReference type="Gene3D" id="3.40.390.10">
    <property type="entry name" value="Collagenase (Catalytic Domain)"/>
    <property type="match status" value="1"/>
</dbReference>
<accession>A0A427BNV3</accession>
<sequence length="87" mass="10283">MRTRLFFLATTLFTVSTLSAQKFEIDTLQYQGSDKNIINLVVLADGYTKDELKYYKEDAKRFTDYLFKTEPLSQYINYFNVFVINNP</sequence>
<evidence type="ECO:0000313" key="2">
    <source>
        <dbReference type="EMBL" id="RRT91537.1"/>
    </source>
</evidence>
<dbReference type="GO" id="GO:0008237">
    <property type="term" value="F:metallopeptidase activity"/>
    <property type="evidence" value="ECO:0007669"/>
    <property type="project" value="InterPro"/>
</dbReference>
<dbReference type="RefSeq" id="WP_125349807.1">
    <property type="nucleotide sequence ID" value="NZ_RHPN01000014.1"/>
</dbReference>
<reference evidence="2 3" key="1">
    <citation type="submission" date="2018-10" db="EMBL/GenBank/DDBJ databases">
        <title>Transmission dynamics of multidrug resistant bacteria on intensive care unit surfaces.</title>
        <authorList>
            <person name="D'Souza A.W."/>
            <person name="Potter R.F."/>
            <person name="Wallace M."/>
            <person name="Shupe A."/>
            <person name="Patel S."/>
            <person name="Sun S."/>
            <person name="Gul D."/>
            <person name="Kwon J.H."/>
            <person name="Andleeb S."/>
            <person name="Burnham C.-A.D."/>
            <person name="Dantas G."/>
        </authorList>
    </citation>
    <scope>NUCLEOTIDE SEQUENCE [LARGE SCALE GENOMIC DNA]</scope>
    <source>
        <strain evidence="2 3">WF_348</strain>
    </source>
</reference>
<evidence type="ECO:0000256" key="1">
    <source>
        <dbReference type="SAM" id="SignalP"/>
    </source>
</evidence>
<dbReference type="EMBL" id="RHPO01000014">
    <property type="protein sequence ID" value="RRT91537.1"/>
    <property type="molecule type" value="Genomic_DNA"/>
</dbReference>
<dbReference type="InterPro" id="IPR024079">
    <property type="entry name" value="MetalloPept_cat_dom_sf"/>
</dbReference>
<protein>
    <submittedName>
        <fullName evidence="2">Uncharacterized protein</fullName>
    </submittedName>
</protein>
<name>A0A427BNV3_9FLAO</name>
<comment type="caution">
    <text evidence="2">The sequence shown here is derived from an EMBL/GenBank/DDBJ whole genome shotgun (WGS) entry which is preliminary data.</text>
</comment>
<dbReference type="Pfam" id="PF09471">
    <property type="entry name" value="Peptidase_M64"/>
    <property type="match status" value="1"/>
</dbReference>
<dbReference type="Proteomes" id="UP000267844">
    <property type="component" value="Unassembled WGS sequence"/>
</dbReference>
<organism evidence="2 3">
    <name type="scientific">Empedobacter falsenii</name>
    <dbReference type="NCBI Taxonomy" id="343874"/>
    <lineage>
        <taxon>Bacteria</taxon>
        <taxon>Pseudomonadati</taxon>
        <taxon>Bacteroidota</taxon>
        <taxon>Flavobacteriia</taxon>
        <taxon>Flavobacteriales</taxon>
        <taxon>Weeksellaceae</taxon>
        <taxon>Empedobacter</taxon>
    </lineage>
</organism>
<dbReference type="InterPro" id="IPR019026">
    <property type="entry name" value="Peptidase_M64_IgA"/>
</dbReference>
<feature type="signal peptide" evidence="1">
    <location>
        <begin position="1"/>
        <end position="20"/>
    </location>
</feature>
<gene>
    <name evidence="2" type="ORF">EGI89_08145</name>
</gene>
<evidence type="ECO:0000313" key="3">
    <source>
        <dbReference type="Proteomes" id="UP000267844"/>
    </source>
</evidence>
<feature type="chain" id="PRO_5019586492" evidence="1">
    <location>
        <begin position="21"/>
        <end position="87"/>
    </location>
</feature>
<proteinExistence type="predicted"/>